<reference evidence="1 2" key="1">
    <citation type="submission" date="2015-01" db="EMBL/GenBank/DDBJ databases">
        <title>Vibrio sp. C1 JCM 19231 whole genome shotgun sequence.</title>
        <authorList>
            <person name="Sawabe T."/>
            <person name="Meirelles P."/>
            <person name="Feng G."/>
            <person name="Sayaka M."/>
            <person name="Hattori M."/>
            <person name="Ohkuma M."/>
        </authorList>
    </citation>
    <scope>NUCLEOTIDE SEQUENCE [LARGE SCALE GENOMIC DNA]</scope>
    <source>
        <strain evidence="2">JCM 19231</strain>
    </source>
</reference>
<gene>
    <name evidence="1" type="ORF">JCM19231_2498</name>
</gene>
<proteinExistence type="predicted"/>
<comment type="caution">
    <text evidence="1">The sequence shown here is derived from an EMBL/GenBank/DDBJ whole genome shotgun (WGS) entry which is preliminary data.</text>
</comment>
<protein>
    <submittedName>
        <fullName evidence="1">Capsule polysaccharide modification protein lipA</fullName>
    </submittedName>
</protein>
<keyword evidence="2" id="KW-1185">Reference proteome</keyword>
<evidence type="ECO:0000313" key="1">
    <source>
        <dbReference type="EMBL" id="GAM56244.1"/>
    </source>
</evidence>
<name>A0A0B8NZS3_9VIBR</name>
<dbReference type="AlphaFoldDB" id="A0A0B8NZS3"/>
<sequence length="268" mass="31114">MFKHFDDVKVIVYLRRQDRQLVSHIQEGSKAPTLPAYLYYSEGIFEENNYDELFYLDYHKRLSLWANAIGKNNLVIRLFERNSLKNGDAVCDFFDLLGISIPKETRRSNESLSRNSFEIGLILNKYFCHRHHTSKLIRNLFKHHNASGQKYLPSRSTAYSIYSSFSDSNIELMNAFGDDLKFDEDFTMYSEQNKKFTLGKESIDLIFSTLANNQILSSDKLRDAAISLEQVNLEQSRLLMSAALKLKPHGKTIQSKLKKYEKLLKDGN</sequence>
<dbReference type="Proteomes" id="UP000031671">
    <property type="component" value="Unassembled WGS sequence"/>
</dbReference>
<dbReference type="RefSeq" id="WP_261835867.1">
    <property type="nucleotide sequence ID" value="NZ_AP024882.1"/>
</dbReference>
<evidence type="ECO:0000313" key="2">
    <source>
        <dbReference type="Proteomes" id="UP000031671"/>
    </source>
</evidence>
<reference evidence="1 2" key="2">
    <citation type="submission" date="2015-01" db="EMBL/GenBank/DDBJ databases">
        <authorList>
            <consortium name="NBRP consortium"/>
            <person name="Sawabe T."/>
            <person name="Meirelles P."/>
            <person name="Feng G."/>
            <person name="Sayaka M."/>
            <person name="Hattori M."/>
            <person name="Ohkuma M."/>
        </authorList>
    </citation>
    <scope>NUCLEOTIDE SEQUENCE [LARGE SCALE GENOMIC DNA]</scope>
    <source>
        <strain evidence="2">JCM 19231</strain>
    </source>
</reference>
<accession>A0A0B8NZS3</accession>
<dbReference type="EMBL" id="BBRZ01000026">
    <property type="protein sequence ID" value="GAM56244.1"/>
    <property type="molecule type" value="Genomic_DNA"/>
</dbReference>
<organism evidence="1 2">
    <name type="scientific">Vibrio ishigakensis</name>
    <dbReference type="NCBI Taxonomy" id="1481914"/>
    <lineage>
        <taxon>Bacteria</taxon>
        <taxon>Pseudomonadati</taxon>
        <taxon>Pseudomonadota</taxon>
        <taxon>Gammaproteobacteria</taxon>
        <taxon>Vibrionales</taxon>
        <taxon>Vibrionaceae</taxon>
        <taxon>Vibrio</taxon>
    </lineage>
</organism>